<organism evidence="1">
    <name type="scientific">Gaeumannomyces tritici (strain R3-111a-1)</name>
    <name type="common">Wheat and barley take-all root rot fungus</name>
    <name type="synonym">Gaeumannomyces graminis var. tritici</name>
    <dbReference type="NCBI Taxonomy" id="644352"/>
    <lineage>
        <taxon>Eukaryota</taxon>
        <taxon>Fungi</taxon>
        <taxon>Dikarya</taxon>
        <taxon>Ascomycota</taxon>
        <taxon>Pezizomycotina</taxon>
        <taxon>Sordariomycetes</taxon>
        <taxon>Sordariomycetidae</taxon>
        <taxon>Magnaporthales</taxon>
        <taxon>Magnaporthaceae</taxon>
        <taxon>Gaeumannomyces</taxon>
    </lineage>
</organism>
<evidence type="ECO:0000313" key="3">
    <source>
        <dbReference type="Proteomes" id="UP000006039"/>
    </source>
</evidence>
<dbReference type="EnsemblFungi" id="EJT79013">
    <property type="protein sequence ID" value="EJT79013"/>
    <property type="gene ID" value="GGTG_04104"/>
</dbReference>
<reference evidence="1" key="2">
    <citation type="submission" date="2010-07" db="EMBL/GenBank/DDBJ databases">
        <authorList>
            <consortium name="The Broad Institute Genome Sequencing Platform"/>
            <consortium name="Broad Institute Genome Sequencing Center for Infectious Disease"/>
            <person name="Ma L.-J."/>
            <person name="Dead R."/>
            <person name="Young S."/>
            <person name="Zeng Q."/>
            <person name="Koehrsen M."/>
            <person name="Alvarado L."/>
            <person name="Berlin A."/>
            <person name="Chapman S.B."/>
            <person name="Chen Z."/>
            <person name="Freedman E."/>
            <person name="Gellesch M."/>
            <person name="Goldberg J."/>
            <person name="Griggs A."/>
            <person name="Gujja S."/>
            <person name="Heilman E.R."/>
            <person name="Heiman D."/>
            <person name="Hepburn T."/>
            <person name="Howarth C."/>
            <person name="Jen D."/>
            <person name="Larson L."/>
            <person name="Mehta T."/>
            <person name="Neiman D."/>
            <person name="Pearson M."/>
            <person name="Roberts A."/>
            <person name="Saif S."/>
            <person name="Shea T."/>
            <person name="Shenoy N."/>
            <person name="Sisk P."/>
            <person name="Stolte C."/>
            <person name="Sykes S."/>
            <person name="Walk T."/>
            <person name="White J."/>
            <person name="Yandava C."/>
            <person name="Haas B."/>
            <person name="Nusbaum C."/>
            <person name="Birren B."/>
        </authorList>
    </citation>
    <scope>NUCLEOTIDE SEQUENCE</scope>
    <source>
        <strain evidence="1">R3-111a-1</strain>
    </source>
</reference>
<proteinExistence type="predicted"/>
<dbReference type="VEuPathDB" id="FungiDB:GGTG_04104"/>
<dbReference type="HOGENOM" id="CLU_2333716_0_0_1"/>
<name>J3NS57_GAET3</name>
<protein>
    <submittedName>
        <fullName evidence="1 2">Uncharacterized protein</fullName>
    </submittedName>
</protein>
<accession>J3NS57</accession>
<reference evidence="3" key="1">
    <citation type="submission" date="2010-07" db="EMBL/GenBank/DDBJ databases">
        <title>The genome sequence of Gaeumannomyces graminis var. tritici strain R3-111a-1.</title>
        <authorList>
            <consortium name="The Broad Institute Genome Sequencing Platform"/>
            <person name="Ma L.-J."/>
            <person name="Dead R."/>
            <person name="Young S."/>
            <person name="Zeng Q."/>
            <person name="Koehrsen M."/>
            <person name="Alvarado L."/>
            <person name="Berlin A."/>
            <person name="Chapman S.B."/>
            <person name="Chen Z."/>
            <person name="Freedman E."/>
            <person name="Gellesch M."/>
            <person name="Goldberg J."/>
            <person name="Griggs A."/>
            <person name="Gujja S."/>
            <person name="Heilman E.R."/>
            <person name="Heiman D."/>
            <person name="Hepburn T."/>
            <person name="Howarth C."/>
            <person name="Jen D."/>
            <person name="Larson L."/>
            <person name="Mehta T."/>
            <person name="Neiman D."/>
            <person name="Pearson M."/>
            <person name="Roberts A."/>
            <person name="Saif S."/>
            <person name="Shea T."/>
            <person name="Shenoy N."/>
            <person name="Sisk P."/>
            <person name="Stolte C."/>
            <person name="Sykes S."/>
            <person name="Walk T."/>
            <person name="White J."/>
            <person name="Yandava C."/>
            <person name="Haas B."/>
            <person name="Nusbaum C."/>
            <person name="Birren B."/>
        </authorList>
    </citation>
    <scope>NUCLEOTIDE SEQUENCE [LARGE SCALE GENOMIC DNA]</scope>
    <source>
        <strain evidence="3">R3-111a-1</strain>
    </source>
</reference>
<sequence length="98" mass="10487">MSGTGTRHVVARVVGGLGGLDWCAGPGRALRPLNPFQHCVLTRLQRDLETGAPPERPNAPLWGHSRCGSQRFTAAHGYGLKWAGPLSSLERQRCSEGG</sequence>
<dbReference type="EMBL" id="GL385396">
    <property type="protein sequence ID" value="EJT79013.1"/>
    <property type="molecule type" value="Genomic_DNA"/>
</dbReference>
<evidence type="ECO:0000313" key="2">
    <source>
        <dbReference type="EnsemblFungi" id="EJT79013"/>
    </source>
</evidence>
<keyword evidence="3" id="KW-1185">Reference proteome</keyword>
<reference evidence="2" key="5">
    <citation type="submission" date="2018-04" db="UniProtKB">
        <authorList>
            <consortium name="EnsemblFungi"/>
        </authorList>
    </citation>
    <scope>IDENTIFICATION</scope>
    <source>
        <strain evidence="2">R3-111a-1</strain>
    </source>
</reference>
<dbReference type="Proteomes" id="UP000006039">
    <property type="component" value="Unassembled WGS sequence"/>
</dbReference>
<evidence type="ECO:0000313" key="1">
    <source>
        <dbReference type="EMBL" id="EJT79013.1"/>
    </source>
</evidence>
<reference evidence="1" key="3">
    <citation type="submission" date="2010-09" db="EMBL/GenBank/DDBJ databases">
        <title>Annotation of Gaeumannomyces graminis var. tritici R3-111a-1.</title>
        <authorList>
            <consortium name="The Broad Institute Genome Sequencing Platform"/>
            <person name="Ma L.-J."/>
            <person name="Dead R."/>
            <person name="Young S.K."/>
            <person name="Zeng Q."/>
            <person name="Gargeya S."/>
            <person name="Fitzgerald M."/>
            <person name="Haas B."/>
            <person name="Abouelleil A."/>
            <person name="Alvarado L."/>
            <person name="Arachchi H.M."/>
            <person name="Berlin A."/>
            <person name="Brown A."/>
            <person name="Chapman S.B."/>
            <person name="Chen Z."/>
            <person name="Dunbar C."/>
            <person name="Freedman E."/>
            <person name="Gearin G."/>
            <person name="Gellesch M."/>
            <person name="Goldberg J."/>
            <person name="Griggs A."/>
            <person name="Gujja S."/>
            <person name="Heiman D."/>
            <person name="Howarth C."/>
            <person name="Larson L."/>
            <person name="Lui A."/>
            <person name="MacDonald P.J.P."/>
            <person name="Mehta T."/>
            <person name="Montmayeur A."/>
            <person name="Murphy C."/>
            <person name="Neiman D."/>
            <person name="Pearson M."/>
            <person name="Priest M."/>
            <person name="Roberts A."/>
            <person name="Saif S."/>
            <person name="Shea T."/>
            <person name="Shenoy N."/>
            <person name="Sisk P."/>
            <person name="Stolte C."/>
            <person name="Sykes S."/>
            <person name="Yandava C."/>
            <person name="Wortman J."/>
            <person name="Nusbaum C."/>
            <person name="Birren B."/>
        </authorList>
    </citation>
    <scope>NUCLEOTIDE SEQUENCE</scope>
    <source>
        <strain evidence="1">R3-111a-1</strain>
    </source>
</reference>
<reference evidence="2" key="4">
    <citation type="journal article" date="2015" name="G3 (Bethesda)">
        <title>Genome sequences of three phytopathogenic species of the Magnaporthaceae family of fungi.</title>
        <authorList>
            <person name="Okagaki L.H."/>
            <person name="Nunes C.C."/>
            <person name="Sailsbery J."/>
            <person name="Clay B."/>
            <person name="Brown D."/>
            <person name="John T."/>
            <person name="Oh Y."/>
            <person name="Young N."/>
            <person name="Fitzgerald M."/>
            <person name="Haas B.J."/>
            <person name="Zeng Q."/>
            <person name="Young S."/>
            <person name="Adiconis X."/>
            <person name="Fan L."/>
            <person name="Levin J.Z."/>
            <person name="Mitchell T.K."/>
            <person name="Okubara P.A."/>
            <person name="Farman M.L."/>
            <person name="Kohn L.M."/>
            <person name="Birren B."/>
            <person name="Ma L.-J."/>
            <person name="Dean R.A."/>
        </authorList>
    </citation>
    <scope>NUCLEOTIDE SEQUENCE</scope>
    <source>
        <strain evidence="2">R3-111a-1</strain>
    </source>
</reference>
<dbReference type="GeneID" id="20344562"/>
<dbReference type="AlphaFoldDB" id="J3NS57"/>
<gene>
    <name evidence="2" type="primary">20344562</name>
    <name evidence="1" type="ORF">GGTG_04104</name>
</gene>
<dbReference type="RefSeq" id="XP_009220158.1">
    <property type="nucleotide sequence ID" value="XM_009221894.1"/>
</dbReference>